<reference evidence="1 2" key="1">
    <citation type="submission" date="2014-04" db="EMBL/GenBank/DDBJ databases">
        <title>Draft genome sequence of Bacillus azotoformans MEV2011, a (co-) denitrifying strain unable to grow in the presence of oxygen.</title>
        <authorList>
            <person name="Nielsen M."/>
            <person name="Schreiber L."/>
            <person name="Finster K."/>
            <person name="Schramm A."/>
        </authorList>
    </citation>
    <scope>NUCLEOTIDE SEQUENCE [LARGE SCALE GENOMIC DNA]</scope>
    <source>
        <strain evidence="1 2">MEV2011</strain>
    </source>
</reference>
<protein>
    <submittedName>
        <fullName evidence="1">Uncharacterized protein</fullName>
    </submittedName>
</protein>
<name>A0A072NQM4_SCHAZ</name>
<accession>A0A072NQM4</accession>
<comment type="caution">
    <text evidence="1">The sequence shown here is derived from an EMBL/GenBank/DDBJ whole genome shotgun (WGS) entry which is preliminary data.</text>
</comment>
<dbReference type="Proteomes" id="UP000027936">
    <property type="component" value="Unassembled WGS sequence"/>
</dbReference>
<dbReference type="PATRIC" id="fig|1348973.3.peg.982"/>
<dbReference type="AlphaFoldDB" id="A0A072NQM4"/>
<evidence type="ECO:0000313" key="2">
    <source>
        <dbReference type="Proteomes" id="UP000027936"/>
    </source>
</evidence>
<proteinExistence type="predicted"/>
<dbReference type="RefSeq" id="WP_035193734.1">
    <property type="nucleotide sequence ID" value="NZ_JJRY01000002.1"/>
</dbReference>
<dbReference type="EMBL" id="JJRY01000002">
    <property type="protein sequence ID" value="KEF39984.1"/>
    <property type="molecule type" value="Genomic_DNA"/>
</dbReference>
<evidence type="ECO:0000313" key="1">
    <source>
        <dbReference type="EMBL" id="KEF39984.1"/>
    </source>
</evidence>
<organism evidence="1 2">
    <name type="scientific">Schinkia azotoformans MEV2011</name>
    <dbReference type="NCBI Taxonomy" id="1348973"/>
    <lineage>
        <taxon>Bacteria</taxon>
        <taxon>Bacillati</taxon>
        <taxon>Bacillota</taxon>
        <taxon>Bacilli</taxon>
        <taxon>Bacillales</taxon>
        <taxon>Bacillaceae</taxon>
        <taxon>Calidifontibacillus/Schinkia group</taxon>
        <taxon>Schinkia</taxon>
    </lineage>
</organism>
<sequence length="97" mass="11127">MFKIKGIPQEDKKRREGIIQFDNGVLSGDEGMIKLLKGKADYFEYVEESIPPVGYVLETDKWWQDAIAVILIASLIFDDVKFLDDVPEVEIEEGIDY</sequence>
<gene>
    <name evidence="1" type="ORF">M670_01008</name>
</gene>